<keyword evidence="4" id="KW-1185">Reference proteome</keyword>
<evidence type="ECO:0000313" key="3">
    <source>
        <dbReference type="EMBL" id="QXA47313.1"/>
    </source>
</evidence>
<proteinExistence type="predicted"/>
<evidence type="ECO:0000313" key="4">
    <source>
        <dbReference type="Proteomes" id="UP000683579"/>
    </source>
</evidence>
<protein>
    <submittedName>
        <fullName evidence="3">Uncharacterized protein</fullName>
    </submittedName>
</protein>
<keyword evidence="1" id="KW-0812">Transmembrane</keyword>
<geneLocation type="plasmid" evidence="3 4">
    <name>unnamed2</name>
</geneLocation>
<keyword evidence="1" id="KW-1133">Transmembrane helix</keyword>
<dbReference type="EMBL" id="CP077263">
    <property type="protein sequence ID" value="QXA47313.1"/>
    <property type="molecule type" value="Genomic_DNA"/>
</dbReference>
<keyword evidence="2" id="KW-0732">Signal</keyword>
<feature type="chain" id="PRO_5047388488" evidence="2">
    <location>
        <begin position="20"/>
        <end position="192"/>
    </location>
</feature>
<evidence type="ECO:0000256" key="1">
    <source>
        <dbReference type="SAM" id="Phobius"/>
    </source>
</evidence>
<organism evidence="3 4">
    <name type="scientific">Citrobacter pasteurii</name>
    <dbReference type="NCBI Taxonomy" id="1563222"/>
    <lineage>
        <taxon>Bacteria</taxon>
        <taxon>Pseudomonadati</taxon>
        <taxon>Pseudomonadota</taxon>
        <taxon>Gammaproteobacteria</taxon>
        <taxon>Enterobacterales</taxon>
        <taxon>Enterobacteriaceae</taxon>
        <taxon>Citrobacter</taxon>
    </lineage>
</organism>
<feature type="signal peptide" evidence="2">
    <location>
        <begin position="1"/>
        <end position="19"/>
    </location>
</feature>
<keyword evidence="3" id="KW-0614">Plasmid</keyword>
<evidence type="ECO:0000256" key="2">
    <source>
        <dbReference type="SAM" id="SignalP"/>
    </source>
</evidence>
<name>A0ABX8KEY1_9ENTR</name>
<feature type="transmembrane region" description="Helical" evidence="1">
    <location>
        <begin position="35"/>
        <end position="57"/>
    </location>
</feature>
<keyword evidence="1" id="KW-0472">Membrane</keyword>
<gene>
    <name evidence="3" type="ORF">I6L54_24140</name>
</gene>
<dbReference type="RefSeq" id="WP_040231329.1">
    <property type="nucleotide sequence ID" value="NZ_CDHL01000025.1"/>
</dbReference>
<accession>A0ABX8KEY1</accession>
<dbReference type="Proteomes" id="UP000683579">
    <property type="component" value="Plasmid unnamed2"/>
</dbReference>
<sequence length="192" mass="21186">MYKKITGLLLLLLPFSVLSEPLITCEPAGPFDTYFYPALGFVVLFFILCFATSELFNNAGKFRPSKGQWIIVVCVNAVVIGLGILLASYTLHLVPDKKQVINKDVLMSAPDVSKGLHYQKDCLLVSKNDNSVELSCKPDATTEIVPLTDYSSAIKALTAAENLIRELQWNTRNMNICRPGNSSSFSDLFPGF</sequence>
<reference evidence="3 4" key="1">
    <citation type="submission" date="2021-06" db="EMBL/GenBank/DDBJ databases">
        <title>FDA dAtabase for Regulatory Grade micrObial Sequences (FDA-ARGOS): Supporting development and validation of Infectious Disease Dx tests.</title>
        <authorList>
            <person name="Sproer C."/>
            <person name="Gronow S."/>
            <person name="Severitt S."/>
            <person name="Schroder I."/>
            <person name="Tallon L."/>
            <person name="Sadzewicz L."/>
            <person name="Zhao X."/>
            <person name="Boylan J."/>
            <person name="Ott S."/>
            <person name="Bowen H."/>
            <person name="Vavikolanu K."/>
            <person name="Mehta A."/>
            <person name="Aluvathingal J."/>
            <person name="Nadendla S."/>
            <person name="Lowell S."/>
            <person name="Myers T."/>
            <person name="Yan Y."/>
        </authorList>
    </citation>
    <scope>NUCLEOTIDE SEQUENCE [LARGE SCALE GENOMIC DNA]</scope>
    <source>
        <strain evidence="3 4">FDAARGOS 1424</strain>
        <plasmid evidence="3 4">unnamed2</plasmid>
    </source>
</reference>
<feature type="transmembrane region" description="Helical" evidence="1">
    <location>
        <begin position="69"/>
        <end position="91"/>
    </location>
</feature>